<dbReference type="RefSeq" id="WP_006472992.1">
    <property type="nucleotide sequence ID" value="NZ_AOGE01000073.1"/>
</dbReference>
<dbReference type="OrthoDB" id="7774794at2"/>
<evidence type="ECO:0000313" key="2">
    <source>
        <dbReference type="Proteomes" id="UP000011971"/>
    </source>
</evidence>
<protein>
    <submittedName>
        <fullName evidence="1">Uncharacterized protein</fullName>
    </submittedName>
</protein>
<gene>
    <name evidence="1" type="ORF">D584_22551</name>
</gene>
<sequence length="64" mass="6861">MNGPKHENKYADRAIDCQDAVAAGIINLLDEAEQAGWDRVEAAKAIVNVAIGIHMGETGKDPEE</sequence>
<dbReference type="AlphaFoldDB" id="M5JK47"/>
<dbReference type="PATRIC" id="fig|1234597.4.peg.4645"/>
<name>M5JK47_9HYPH</name>
<organism evidence="1 2">
    <name type="scientific">Brucella intermedia M86</name>
    <dbReference type="NCBI Taxonomy" id="1234597"/>
    <lineage>
        <taxon>Bacteria</taxon>
        <taxon>Pseudomonadati</taxon>
        <taxon>Pseudomonadota</taxon>
        <taxon>Alphaproteobacteria</taxon>
        <taxon>Hyphomicrobiales</taxon>
        <taxon>Brucellaceae</taxon>
        <taxon>Brucella/Ochrobactrum group</taxon>
        <taxon>Brucella</taxon>
    </lineage>
</organism>
<evidence type="ECO:0000313" key="1">
    <source>
        <dbReference type="EMBL" id="ELT46815.1"/>
    </source>
</evidence>
<comment type="caution">
    <text evidence="1">The sequence shown here is derived from an EMBL/GenBank/DDBJ whole genome shotgun (WGS) entry which is preliminary data.</text>
</comment>
<accession>M5JK47</accession>
<dbReference type="EMBL" id="AOGE01000073">
    <property type="protein sequence ID" value="ELT46815.1"/>
    <property type="molecule type" value="Genomic_DNA"/>
</dbReference>
<dbReference type="Proteomes" id="UP000011971">
    <property type="component" value="Unassembled WGS sequence"/>
</dbReference>
<reference evidence="1 2" key="1">
    <citation type="journal article" date="2013" name="Gut Pathog.">
        <title>Draft genome of Ochrobactrum intermedium strain M86 isolated from non-ulcer dyspeptic individual from India.</title>
        <authorList>
            <person name="Kulkarni G."/>
            <person name="Dhotre D."/>
            <person name="Dharne M."/>
            <person name="Shetty S."/>
            <person name="Chowdhury S."/>
            <person name="Misra V."/>
            <person name="Misra S."/>
            <person name="Patole M."/>
            <person name="Shouche Y."/>
        </authorList>
    </citation>
    <scope>NUCLEOTIDE SEQUENCE [LARGE SCALE GENOMIC DNA]</scope>
    <source>
        <strain evidence="1 2">M86</strain>
    </source>
</reference>
<proteinExistence type="predicted"/>